<gene>
    <name evidence="2" type="ORF">MAPG_00368</name>
</gene>
<feature type="compositionally biased region" description="Low complexity" evidence="1">
    <location>
        <begin position="100"/>
        <end position="123"/>
    </location>
</feature>
<dbReference type="OMA" id="WVSEEHK"/>
<feature type="region of interest" description="Disordered" evidence="1">
    <location>
        <begin position="190"/>
        <end position="307"/>
    </location>
</feature>
<feature type="region of interest" description="Disordered" evidence="1">
    <location>
        <begin position="88"/>
        <end position="169"/>
    </location>
</feature>
<reference evidence="2" key="2">
    <citation type="submission" date="2010-05" db="EMBL/GenBank/DDBJ databases">
        <title>The Genome Sequence of Magnaporthe poae strain ATCC 64411.</title>
        <authorList>
            <consortium name="The Broad Institute Genome Sequencing Platform"/>
            <consortium name="Broad Institute Genome Sequencing Center for Infectious Disease"/>
            <person name="Ma L.-J."/>
            <person name="Dead R."/>
            <person name="Young S."/>
            <person name="Zeng Q."/>
            <person name="Koehrsen M."/>
            <person name="Alvarado L."/>
            <person name="Berlin A."/>
            <person name="Chapman S.B."/>
            <person name="Chen Z."/>
            <person name="Freedman E."/>
            <person name="Gellesch M."/>
            <person name="Goldberg J."/>
            <person name="Griggs A."/>
            <person name="Gujja S."/>
            <person name="Heilman E.R."/>
            <person name="Heiman D."/>
            <person name="Hepburn T."/>
            <person name="Howarth C."/>
            <person name="Jen D."/>
            <person name="Larson L."/>
            <person name="Mehta T."/>
            <person name="Neiman D."/>
            <person name="Pearson M."/>
            <person name="Roberts A."/>
            <person name="Saif S."/>
            <person name="Shea T."/>
            <person name="Shenoy N."/>
            <person name="Sisk P."/>
            <person name="Stolte C."/>
            <person name="Sykes S."/>
            <person name="Walk T."/>
            <person name="White J."/>
            <person name="Yandava C."/>
            <person name="Haas B."/>
            <person name="Nusbaum C."/>
            <person name="Birren B."/>
        </authorList>
    </citation>
    <scope>NUCLEOTIDE SEQUENCE</scope>
    <source>
        <strain evidence="2">ATCC 64411</strain>
    </source>
</reference>
<name>A0A0C4DKT8_MAGP6</name>
<feature type="compositionally biased region" description="Basic and acidic residues" evidence="1">
    <location>
        <begin position="234"/>
        <end position="247"/>
    </location>
</feature>
<dbReference type="Proteomes" id="UP000011715">
    <property type="component" value="Unassembled WGS sequence"/>
</dbReference>
<dbReference type="EMBL" id="GL876966">
    <property type="protein sequence ID" value="KLU81277.1"/>
    <property type="molecule type" value="Genomic_DNA"/>
</dbReference>
<organism evidence="3 4">
    <name type="scientific">Magnaporthiopsis poae (strain ATCC 64411 / 73-15)</name>
    <name type="common">Kentucky bluegrass fungus</name>
    <name type="synonym">Magnaporthe poae</name>
    <dbReference type="NCBI Taxonomy" id="644358"/>
    <lineage>
        <taxon>Eukaryota</taxon>
        <taxon>Fungi</taxon>
        <taxon>Dikarya</taxon>
        <taxon>Ascomycota</taxon>
        <taxon>Pezizomycotina</taxon>
        <taxon>Sordariomycetes</taxon>
        <taxon>Sordariomycetidae</taxon>
        <taxon>Magnaporthales</taxon>
        <taxon>Magnaporthaceae</taxon>
        <taxon>Magnaporthiopsis</taxon>
    </lineage>
</organism>
<keyword evidence="4" id="KW-1185">Reference proteome</keyword>
<reference evidence="3" key="4">
    <citation type="journal article" date="2015" name="G3 (Bethesda)">
        <title>Genome sequences of three phytopathogenic species of the Magnaporthaceae family of fungi.</title>
        <authorList>
            <person name="Okagaki L.H."/>
            <person name="Nunes C.C."/>
            <person name="Sailsbery J."/>
            <person name="Clay B."/>
            <person name="Brown D."/>
            <person name="John T."/>
            <person name="Oh Y."/>
            <person name="Young N."/>
            <person name="Fitzgerald M."/>
            <person name="Haas B.J."/>
            <person name="Zeng Q."/>
            <person name="Young S."/>
            <person name="Adiconis X."/>
            <person name="Fan L."/>
            <person name="Levin J.Z."/>
            <person name="Mitchell T.K."/>
            <person name="Okubara P.A."/>
            <person name="Farman M.L."/>
            <person name="Kohn L.M."/>
            <person name="Birren B."/>
            <person name="Ma L.-J."/>
            <person name="Dean R.A."/>
        </authorList>
    </citation>
    <scope>NUCLEOTIDE SEQUENCE</scope>
    <source>
        <strain evidence="3">ATCC 64411 / 73-15</strain>
    </source>
</reference>
<feature type="compositionally biased region" description="Low complexity" evidence="1">
    <location>
        <begin position="154"/>
        <end position="169"/>
    </location>
</feature>
<feature type="compositionally biased region" description="Low complexity" evidence="1">
    <location>
        <begin position="131"/>
        <end position="141"/>
    </location>
</feature>
<dbReference type="eggNOG" id="ENOG502RJQJ">
    <property type="taxonomic scope" value="Eukaryota"/>
</dbReference>
<dbReference type="EnsemblFungi" id="MAPG_00368T0">
    <property type="protein sequence ID" value="MAPG_00368T0"/>
    <property type="gene ID" value="MAPG_00368"/>
</dbReference>
<dbReference type="EMBL" id="ADBL01000084">
    <property type="status" value="NOT_ANNOTATED_CDS"/>
    <property type="molecule type" value="Genomic_DNA"/>
</dbReference>
<dbReference type="AlphaFoldDB" id="A0A0C4DKT8"/>
<dbReference type="VEuPathDB" id="FungiDB:MAPG_00368"/>
<feature type="compositionally biased region" description="Polar residues" evidence="1">
    <location>
        <begin position="479"/>
        <end position="493"/>
    </location>
</feature>
<evidence type="ECO:0000313" key="2">
    <source>
        <dbReference type="EMBL" id="KLU81277.1"/>
    </source>
</evidence>
<feature type="region of interest" description="Disordered" evidence="1">
    <location>
        <begin position="475"/>
        <end position="503"/>
    </location>
</feature>
<evidence type="ECO:0000256" key="1">
    <source>
        <dbReference type="SAM" id="MobiDB-lite"/>
    </source>
</evidence>
<reference evidence="2" key="3">
    <citation type="submission" date="2011-03" db="EMBL/GenBank/DDBJ databases">
        <title>Annotation of Magnaporthe poae ATCC 64411.</title>
        <authorList>
            <person name="Ma L.-J."/>
            <person name="Dead R."/>
            <person name="Young S.K."/>
            <person name="Zeng Q."/>
            <person name="Gargeya S."/>
            <person name="Fitzgerald M."/>
            <person name="Haas B."/>
            <person name="Abouelleil A."/>
            <person name="Alvarado L."/>
            <person name="Arachchi H.M."/>
            <person name="Berlin A."/>
            <person name="Brown A."/>
            <person name="Chapman S.B."/>
            <person name="Chen Z."/>
            <person name="Dunbar C."/>
            <person name="Freedman E."/>
            <person name="Gearin G."/>
            <person name="Gellesch M."/>
            <person name="Goldberg J."/>
            <person name="Griggs A."/>
            <person name="Gujja S."/>
            <person name="Heiman D."/>
            <person name="Howarth C."/>
            <person name="Larson L."/>
            <person name="Lui A."/>
            <person name="MacDonald P.J.P."/>
            <person name="Mehta T."/>
            <person name="Montmayeur A."/>
            <person name="Murphy C."/>
            <person name="Neiman D."/>
            <person name="Pearson M."/>
            <person name="Priest M."/>
            <person name="Roberts A."/>
            <person name="Saif S."/>
            <person name="Shea T."/>
            <person name="Shenoy N."/>
            <person name="Sisk P."/>
            <person name="Stolte C."/>
            <person name="Sykes S."/>
            <person name="Yandava C."/>
            <person name="Wortman J."/>
            <person name="Nusbaum C."/>
            <person name="Birren B."/>
        </authorList>
    </citation>
    <scope>NUCLEOTIDE SEQUENCE</scope>
    <source>
        <strain evidence="2">ATCC 64411</strain>
    </source>
</reference>
<reference evidence="3" key="5">
    <citation type="submission" date="2015-06" db="UniProtKB">
        <authorList>
            <consortium name="EnsemblFungi"/>
        </authorList>
    </citation>
    <scope>IDENTIFICATION</scope>
    <source>
        <strain evidence="3">ATCC 64411</strain>
    </source>
</reference>
<accession>A0A0C4DKT8</accession>
<feature type="compositionally biased region" description="Basic residues" evidence="1">
    <location>
        <begin position="292"/>
        <end position="301"/>
    </location>
</feature>
<dbReference type="OrthoDB" id="3921745at2759"/>
<evidence type="ECO:0000313" key="3">
    <source>
        <dbReference type="EnsemblFungi" id="MAPG_00368T0"/>
    </source>
</evidence>
<sequence length="503" mass="55588">MGVPPNLHISLRSDGGRCGLDAAHTLASLRRASSPHIATPFDSLVIPDIQDPQHQHRQSSAGLPRIHNLFAISDAGRTGQYQADWERRGSYPCDVPPTPRSATSLALSSLPSPPLTSSSSGFFPSPPPQPQSQQPGTGSRPQLPSPPATPLTDTFAPSPADSATTPPSSSYLSSFKFAFPVTTADYPAVAGPCSSRPSLKAVPAAAKKGLRRRATEEPDEEPTVCPLTLSPRTRTKEEEPWRAKKITELSATWRRLRRRHSDSDTATSTTSSSSSTSPSPSPSSSTTATLTSRRKTGKKRGPGSNAKYPLAHGDFIVYMKVEKNLKWETVTAEFNRALDRLAPYLSPSEHATRLPDHRRQDGAQAIFYRINEVIPVLDGRGGVRFAPDGREMDEWIKCRDEKDHGVRLPGLIDRYPERVAAMNYWFVDEQDMQRARRLAAIRERQRRELGLPTWAQQQQMKVPPERLDCQRRRVKKSQETTTIVQQRSPTATPSPARDLFSTL</sequence>
<reference evidence="4" key="1">
    <citation type="submission" date="2010-05" db="EMBL/GenBank/DDBJ databases">
        <title>The genome sequence of Magnaporthe poae strain ATCC 64411.</title>
        <authorList>
            <person name="Ma L.-J."/>
            <person name="Dead R."/>
            <person name="Young S."/>
            <person name="Zeng Q."/>
            <person name="Koehrsen M."/>
            <person name="Alvarado L."/>
            <person name="Berlin A."/>
            <person name="Chapman S.B."/>
            <person name="Chen Z."/>
            <person name="Freedman E."/>
            <person name="Gellesch M."/>
            <person name="Goldberg J."/>
            <person name="Griggs A."/>
            <person name="Gujja S."/>
            <person name="Heilman E.R."/>
            <person name="Heiman D."/>
            <person name="Hepburn T."/>
            <person name="Howarth C."/>
            <person name="Jen D."/>
            <person name="Larson L."/>
            <person name="Mehta T."/>
            <person name="Neiman D."/>
            <person name="Pearson M."/>
            <person name="Roberts A."/>
            <person name="Saif S."/>
            <person name="Shea T."/>
            <person name="Shenoy N."/>
            <person name="Sisk P."/>
            <person name="Stolte C."/>
            <person name="Sykes S."/>
            <person name="Walk T."/>
            <person name="White J."/>
            <person name="Yandava C."/>
            <person name="Haas B."/>
            <person name="Nusbaum C."/>
            <person name="Birren B."/>
        </authorList>
    </citation>
    <scope>NUCLEOTIDE SEQUENCE [LARGE SCALE GENOMIC DNA]</scope>
    <source>
        <strain evidence="4">ATCC 64411 / 73-15</strain>
    </source>
</reference>
<evidence type="ECO:0000313" key="4">
    <source>
        <dbReference type="Proteomes" id="UP000011715"/>
    </source>
</evidence>
<proteinExistence type="predicted"/>
<protein>
    <submittedName>
        <fullName evidence="2 3">Uncharacterized protein</fullName>
    </submittedName>
</protein>
<feature type="compositionally biased region" description="Low complexity" evidence="1">
    <location>
        <begin position="264"/>
        <end position="291"/>
    </location>
</feature>